<dbReference type="Pfam" id="PF01395">
    <property type="entry name" value="PBP_GOBP"/>
    <property type="match status" value="1"/>
</dbReference>
<evidence type="ECO:0000256" key="1">
    <source>
        <dbReference type="SAM" id="SignalP"/>
    </source>
</evidence>
<dbReference type="SMART" id="SM00708">
    <property type="entry name" value="PhBP"/>
    <property type="match status" value="1"/>
</dbReference>
<gene>
    <name evidence="3" type="primary">LOC108563401</name>
</gene>
<keyword evidence="1" id="KW-0732">Signal</keyword>
<accession>A0ABM1MSK1</accession>
<dbReference type="CDD" id="cd23992">
    <property type="entry name" value="PBP_GOBP"/>
    <property type="match status" value="1"/>
</dbReference>
<dbReference type="InterPro" id="IPR006170">
    <property type="entry name" value="PBP/GOBP"/>
</dbReference>
<protein>
    <submittedName>
        <fullName evidence="3">Uncharacterized protein LOC108563401</fullName>
    </submittedName>
</protein>
<dbReference type="InterPro" id="IPR036728">
    <property type="entry name" value="PBP_GOBP_sf"/>
</dbReference>
<feature type="signal peptide" evidence="1">
    <location>
        <begin position="1"/>
        <end position="17"/>
    </location>
</feature>
<dbReference type="SUPFAM" id="SSF47565">
    <property type="entry name" value="Insect pheromone/odorant-binding proteins"/>
    <property type="match status" value="1"/>
</dbReference>
<feature type="chain" id="PRO_5047397309" evidence="1">
    <location>
        <begin position="18"/>
        <end position="133"/>
    </location>
</feature>
<dbReference type="Gene3D" id="1.10.238.20">
    <property type="entry name" value="Pheromone/general odorant binding protein domain"/>
    <property type="match status" value="1"/>
</dbReference>
<evidence type="ECO:0000313" key="2">
    <source>
        <dbReference type="Proteomes" id="UP000695000"/>
    </source>
</evidence>
<organism evidence="2 3">
    <name type="scientific">Nicrophorus vespilloides</name>
    <name type="common">Boreal carrion beetle</name>
    <dbReference type="NCBI Taxonomy" id="110193"/>
    <lineage>
        <taxon>Eukaryota</taxon>
        <taxon>Metazoa</taxon>
        <taxon>Ecdysozoa</taxon>
        <taxon>Arthropoda</taxon>
        <taxon>Hexapoda</taxon>
        <taxon>Insecta</taxon>
        <taxon>Pterygota</taxon>
        <taxon>Neoptera</taxon>
        <taxon>Endopterygota</taxon>
        <taxon>Coleoptera</taxon>
        <taxon>Polyphaga</taxon>
        <taxon>Staphyliniformia</taxon>
        <taxon>Silphidae</taxon>
        <taxon>Nicrophorinae</taxon>
        <taxon>Nicrophorus</taxon>
    </lineage>
</organism>
<proteinExistence type="predicted"/>
<dbReference type="RefSeq" id="XP_017777551.1">
    <property type="nucleotide sequence ID" value="XM_017922062.1"/>
</dbReference>
<keyword evidence="2" id="KW-1185">Reference proteome</keyword>
<name>A0ABM1MSK1_NICVS</name>
<evidence type="ECO:0000313" key="3">
    <source>
        <dbReference type="RefSeq" id="XP_017777551.1"/>
    </source>
</evidence>
<dbReference type="GeneID" id="108563401"/>
<sequence length="133" mass="15146">MKIVFAVIVLAVTIISADVFGEFELKLANYSQSCQELSQVDPDLIENDVFVEDPKFMQFTSCITKSLNVVDAEGNFKEKNFMIILMDNANLVLEKCKAEGEKETGHGKRSFTYLRCLHYSVLKDVNFMKNVFD</sequence>
<reference evidence="3" key="1">
    <citation type="submission" date="2025-08" db="UniProtKB">
        <authorList>
            <consortium name="RefSeq"/>
        </authorList>
    </citation>
    <scope>IDENTIFICATION</scope>
    <source>
        <tissue evidence="3">Whole Larva</tissue>
    </source>
</reference>
<dbReference type="Proteomes" id="UP000695000">
    <property type="component" value="Unplaced"/>
</dbReference>